<dbReference type="Proteomes" id="UP001141327">
    <property type="component" value="Unassembled WGS sequence"/>
</dbReference>
<dbReference type="Gene3D" id="3.30.40.10">
    <property type="entry name" value="Zinc/RING finger domain, C3HC4 (zinc finger)"/>
    <property type="match status" value="2"/>
</dbReference>
<keyword evidence="3 4" id="KW-0862">Zinc</keyword>
<gene>
    <name evidence="9" type="ORF">PAPYR_4480</name>
</gene>
<dbReference type="InterPro" id="IPR001841">
    <property type="entry name" value="Znf_RING"/>
</dbReference>
<feature type="coiled-coil region" evidence="5">
    <location>
        <begin position="256"/>
        <end position="294"/>
    </location>
</feature>
<dbReference type="SUPFAM" id="SSF49785">
    <property type="entry name" value="Galactose-binding domain-like"/>
    <property type="match status" value="1"/>
</dbReference>
<name>A0ABQ8URS7_9EUKA</name>
<dbReference type="SUPFAM" id="SSF57850">
    <property type="entry name" value="RING/U-box"/>
    <property type="match status" value="1"/>
</dbReference>
<dbReference type="Gene3D" id="1.10.287.1490">
    <property type="match status" value="1"/>
</dbReference>
<evidence type="ECO:0000259" key="7">
    <source>
        <dbReference type="PROSITE" id="PS50089"/>
    </source>
</evidence>
<keyword evidence="5" id="KW-0175">Coiled coil</keyword>
<evidence type="ECO:0000256" key="5">
    <source>
        <dbReference type="SAM" id="Coils"/>
    </source>
</evidence>
<evidence type="ECO:0000313" key="9">
    <source>
        <dbReference type="EMBL" id="KAJ4459435.1"/>
    </source>
</evidence>
<keyword evidence="2 4" id="KW-0863">Zinc-finger</keyword>
<dbReference type="PANTHER" id="PTHR47457">
    <property type="entry name" value="OS05G0345500 PROTEIN"/>
    <property type="match status" value="1"/>
</dbReference>
<dbReference type="Gene3D" id="2.60.120.260">
    <property type="entry name" value="Galactose-binding domain-like"/>
    <property type="match status" value="1"/>
</dbReference>
<dbReference type="PROSITE" id="PS50089">
    <property type="entry name" value="ZF_RING_2"/>
    <property type="match status" value="1"/>
</dbReference>
<evidence type="ECO:0000256" key="4">
    <source>
        <dbReference type="PROSITE-ProRule" id="PRU00207"/>
    </source>
</evidence>
<comment type="caution">
    <text evidence="9">The sequence shown here is derived from an EMBL/GenBank/DDBJ whole genome shotgun (WGS) entry which is preliminary data.</text>
</comment>
<evidence type="ECO:0000259" key="6">
    <source>
        <dbReference type="PROSITE" id="PS50022"/>
    </source>
</evidence>
<dbReference type="InterPro" id="IPR013083">
    <property type="entry name" value="Znf_RING/FYVE/PHD"/>
</dbReference>
<evidence type="ECO:0000313" key="10">
    <source>
        <dbReference type="Proteomes" id="UP001141327"/>
    </source>
</evidence>
<accession>A0ABQ8URS7</accession>
<keyword evidence="1 4" id="KW-0479">Metal-binding</keyword>
<feature type="zinc finger region" description="TRAF-type" evidence="4">
    <location>
        <begin position="129"/>
        <end position="184"/>
    </location>
</feature>
<keyword evidence="10" id="KW-1185">Reference proteome</keyword>
<dbReference type="PANTHER" id="PTHR47457:SF1">
    <property type="entry name" value="BTB DOMAIN-CONTAINING PROTEIN-RELATED"/>
    <property type="match status" value="1"/>
</dbReference>
<dbReference type="EMBL" id="JAPMOS010000019">
    <property type="protein sequence ID" value="KAJ4459435.1"/>
    <property type="molecule type" value="Genomic_DNA"/>
</dbReference>
<dbReference type="PROSITE" id="PS50145">
    <property type="entry name" value="ZF_TRAF"/>
    <property type="match status" value="1"/>
</dbReference>
<evidence type="ECO:0000256" key="3">
    <source>
        <dbReference type="ARBA" id="ARBA00022833"/>
    </source>
</evidence>
<organism evidence="9 10">
    <name type="scientific">Paratrimastix pyriformis</name>
    <dbReference type="NCBI Taxonomy" id="342808"/>
    <lineage>
        <taxon>Eukaryota</taxon>
        <taxon>Metamonada</taxon>
        <taxon>Preaxostyla</taxon>
        <taxon>Paratrimastigidae</taxon>
        <taxon>Paratrimastix</taxon>
    </lineage>
</organism>
<dbReference type="InterPro" id="IPR001293">
    <property type="entry name" value="Znf_TRAF"/>
</dbReference>
<dbReference type="InterPro" id="IPR008979">
    <property type="entry name" value="Galactose-bd-like_sf"/>
</dbReference>
<sequence>MDAAEGVVTGNSNDMPTCCSDGKKRAPCRPRKLLEYVIPVGRSDDETWRCAACLAHYEEPVSLSCGDAVCRACAAAIGGVCPTCRETVIAEQMLPSRIVQRQVKQMQCHCPNRGLGCEALVGVLDVEHHLQAECEWREEECDQCHQQVRRAEMARHKDTTCARKPMACGYADVGCPTRCAQEDLAAHERDGVVAHVGLLRQRLADTSADLTQCKADLTQCKADLTQCKADLAQTKADLAEGGASQSAALAQTQHDLAQTKAKLISSQDELAQTKAELAQTKEQTQGELAAIRSQIDQLFTPPAAPEGLAARWDEATKEVALDWRAVPREEAAPEWRQWPRRVQPAPLPGAPVRYRVQATLVAGCEPSSPVVVYTGPECRCRYRFPPGVAPGRVEARFAVVALRGLAESDPSAPATATCIRPAVVFSYDHDMDEQGLFYYFGTQGRTQPWQNPAEAGWVTVTRSSDGIKNPGKAPDLTGRQPCTSFTGNLPNSWWQVDLGAGRLFTPTRYTLRHSELPANVEYRLQSWRLEGSVDGADGSWRALDEHTNEPNAIPARADAMATFAVAPERAFPARRFRVLMTGPHPNGGHHLLLSGLEMYGSLFEQ</sequence>
<evidence type="ECO:0000256" key="2">
    <source>
        <dbReference type="ARBA" id="ARBA00022771"/>
    </source>
</evidence>
<dbReference type="PROSITE" id="PS50022">
    <property type="entry name" value="FA58C_3"/>
    <property type="match status" value="1"/>
</dbReference>
<feature type="domain" description="TRAF-type" evidence="8">
    <location>
        <begin position="129"/>
        <end position="184"/>
    </location>
</feature>
<reference evidence="9" key="1">
    <citation type="journal article" date="2022" name="bioRxiv">
        <title>Genomics of Preaxostyla Flagellates Illuminates Evolutionary Transitions and the Path Towards Mitochondrial Loss.</title>
        <authorList>
            <person name="Novak L.V.F."/>
            <person name="Treitli S.C."/>
            <person name="Pyrih J."/>
            <person name="Halakuc P."/>
            <person name="Pipaliya S.V."/>
            <person name="Vacek V."/>
            <person name="Brzon O."/>
            <person name="Soukal P."/>
            <person name="Eme L."/>
            <person name="Dacks J.B."/>
            <person name="Karnkowska A."/>
            <person name="Elias M."/>
            <person name="Hampl V."/>
        </authorList>
    </citation>
    <scope>NUCLEOTIDE SEQUENCE</scope>
    <source>
        <strain evidence="9">RCP-MX</strain>
    </source>
</reference>
<proteinExistence type="predicted"/>
<protein>
    <submittedName>
        <fullName evidence="9">E3 ubiquitin-protein ligase HECTD1</fullName>
    </submittedName>
</protein>
<feature type="domain" description="RING-type" evidence="7">
    <location>
        <begin position="50"/>
        <end position="85"/>
    </location>
</feature>
<dbReference type="InterPro" id="IPR000421">
    <property type="entry name" value="FA58C"/>
</dbReference>
<evidence type="ECO:0000256" key="1">
    <source>
        <dbReference type="ARBA" id="ARBA00022723"/>
    </source>
</evidence>
<evidence type="ECO:0000259" key="8">
    <source>
        <dbReference type="PROSITE" id="PS50145"/>
    </source>
</evidence>
<feature type="domain" description="F5/8 type C" evidence="6">
    <location>
        <begin position="491"/>
        <end position="601"/>
    </location>
</feature>